<accession>A0A9Q3CB30</accession>
<dbReference type="Gene3D" id="3.30.420.10">
    <property type="entry name" value="Ribonuclease H-like superfamily/Ribonuclease H"/>
    <property type="match status" value="1"/>
</dbReference>
<evidence type="ECO:0000313" key="3">
    <source>
        <dbReference type="EMBL" id="MBW0479496.1"/>
    </source>
</evidence>
<dbReference type="OrthoDB" id="2273864at2759"/>
<name>A0A9Q3CB30_9BASI</name>
<sequence length="104" mass="11974">MIGDRDPKVKSTLWTNFHRFFGTKLSFSIAYHPQTDGLAEGMIQTLEDMIRIFCVFQLEFKDSDFFTHDWCTLIPSLELLYKTSVHSSTGQTPALLEGGWNPRL</sequence>
<dbReference type="Proteomes" id="UP000765509">
    <property type="component" value="Unassembled WGS sequence"/>
</dbReference>
<dbReference type="InterPro" id="IPR036397">
    <property type="entry name" value="RNaseH_sf"/>
</dbReference>
<dbReference type="EMBL" id="AVOT02005605">
    <property type="protein sequence ID" value="MBW0479496.1"/>
    <property type="molecule type" value="Genomic_DNA"/>
</dbReference>
<evidence type="ECO:0000313" key="4">
    <source>
        <dbReference type="Proteomes" id="UP000765509"/>
    </source>
</evidence>
<evidence type="ECO:0000256" key="1">
    <source>
        <dbReference type="ARBA" id="ARBA00022884"/>
    </source>
</evidence>
<dbReference type="InterPro" id="IPR001584">
    <property type="entry name" value="Integrase_cat-core"/>
</dbReference>
<protein>
    <recommendedName>
        <fullName evidence="2">Integrase catalytic domain-containing protein</fullName>
    </recommendedName>
</protein>
<dbReference type="PANTHER" id="PTHR37984:SF15">
    <property type="entry name" value="INTEGRASE CATALYTIC DOMAIN-CONTAINING PROTEIN"/>
    <property type="match status" value="1"/>
</dbReference>
<dbReference type="PANTHER" id="PTHR37984">
    <property type="entry name" value="PROTEIN CBG26694"/>
    <property type="match status" value="1"/>
</dbReference>
<dbReference type="PROSITE" id="PS50994">
    <property type="entry name" value="INTEGRASE"/>
    <property type="match status" value="1"/>
</dbReference>
<organism evidence="3 4">
    <name type="scientific">Austropuccinia psidii MF-1</name>
    <dbReference type="NCBI Taxonomy" id="1389203"/>
    <lineage>
        <taxon>Eukaryota</taxon>
        <taxon>Fungi</taxon>
        <taxon>Dikarya</taxon>
        <taxon>Basidiomycota</taxon>
        <taxon>Pucciniomycotina</taxon>
        <taxon>Pucciniomycetes</taxon>
        <taxon>Pucciniales</taxon>
        <taxon>Sphaerophragmiaceae</taxon>
        <taxon>Austropuccinia</taxon>
    </lineage>
</organism>
<dbReference type="GO" id="GO:0005634">
    <property type="term" value="C:nucleus"/>
    <property type="evidence" value="ECO:0007669"/>
    <property type="project" value="UniProtKB-ARBA"/>
</dbReference>
<dbReference type="GO" id="GO:0015074">
    <property type="term" value="P:DNA integration"/>
    <property type="evidence" value="ECO:0007669"/>
    <property type="project" value="InterPro"/>
</dbReference>
<dbReference type="AlphaFoldDB" id="A0A9Q3CB30"/>
<keyword evidence="1" id="KW-0694">RNA-binding</keyword>
<feature type="domain" description="Integrase catalytic" evidence="2">
    <location>
        <begin position="1"/>
        <end position="101"/>
    </location>
</feature>
<dbReference type="SUPFAM" id="SSF53098">
    <property type="entry name" value="Ribonuclease H-like"/>
    <property type="match status" value="1"/>
</dbReference>
<dbReference type="InterPro" id="IPR012337">
    <property type="entry name" value="RNaseH-like_sf"/>
</dbReference>
<proteinExistence type="predicted"/>
<dbReference type="InterPro" id="IPR050951">
    <property type="entry name" value="Retrovirus_Pol_polyprotein"/>
</dbReference>
<dbReference type="GO" id="GO:0003723">
    <property type="term" value="F:RNA binding"/>
    <property type="evidence" value="ECO:0007669"/>
    <property type="project" value="UniProtKB-KW"/>
</dbReference>
<evidence type="ECO:0000259" key="2">
    <source>
        <dbReference type="PROSITE" id="PS50994"/>
    </source>
</evidence>
<reference evidence="3" key="1">
    <citation type="submission" date="2021-03" db="EMBL/GenBank/DDBJ databases">
        <title>Draft genome sequence of rust myrtle Austropuccinia psidii MF-1, a brazilian biotype.</title>
        <authorList>
            <person name="Quecine M.C."/>
            <person name="Pachon D.M.R."/>
            <person name="Bonatelli M.L."/>
            <person name="Correr F.H."/>
            <person name="Franceschini L.M."/>
            <person name="Leite T.F."/>
            <person name="Margarido G.R.A."/>
            <person name="Almeida C.A."/>
            <person name="Ferrarezi J.A."/>
            <person name="Labate C.A."/>
        </authorList>
    </citation>
    <scope>NUCLEOTIDE SEQUENCE</scope>
    <source>
        <strain evidence="3">MF-1</strain>
    </source>
</reference>
<gene>
    <name evidence="3" type="ORF">O181_019211</name>
</gene>
<keyword evidence="4" id="KW-1185">Reference proteome</keyword>
<comment type="caution">
    <text evidence="3">The sequence shown here is derived from an EMBL/GenBank/DDBJ whole genome shotgun (WGS) entry which is preliminary data.</text>
</comment>